<feature type="binding site" evidence="9">
    <location>
        <position position="264"/>
    </location>
    <ligand>
        <name>substrate</name>
    </ligand>
</feature>
<dbReference type="InterPro" id="IPR016117">
    <property type="entry name" value="ArgJ-like_dom_sf"/>
</dbReference>
<dbReference type="PANTHER" id="PTHR23100:SF0">
    <property type="entry name" value="ARGININE BIOSYNTHESIS BIFUNCTIONAL PROTEIN ARGJ, MITOCHONDRIAL"/>
    <property type="match status" value="1"/>
</dbReference>
<feature type="binding site" evidence="9">
    <location>
        <position position="392"/>
    </location>
    <ligand>
        <name>substrate</name>
    </ligand>
</feature>
<feature type="binding site" evidence="9">
    <location>
        <position position="143"/>
    </location>
    <ligand>
        <name>substrate</name>
    </ligand>
</feature>
<keyword evidence="3 9" id="KW-0055">Arginine biosynthesis</keyword>
<feature type="chain" id="PRO_5031654429" description="Arginine biosynthesis bifunctional protein ArgJ beta chain" evidence="9">
    <location>
        <begin position="181"/>
        <end position="392"/>
    </location>
</feature>
<evidence type="ECO:0000313" key="10">
    <source>
        <dbReference type="EMBL" id="HHI96846.1"/>
    </source>
</evidence>
<comment type="subunit">
    <text evidence="2 9">Heterotetramer of two alpha and two beta chains.</text>
</comment>
<comment type="catalytic activity">
    <reaction evidence="8 9">
        <text>N(2)-acetyl-L-ornithine + L-glutamate = N-acetyl-L-glutamate + L-ornithine</text>
        <dbReference type="Rhea" id="RHEA:15349"/>
        <dbReference type="ChEBI" id="CHEBI:29985"/>
        <dbReference type="ChEBI" id="CHEBI:44337"/>
        <dbReference type="ChEBI" id="CHEBI:46911"/>
        <dbReference type="ChEBI" id="CHEBI:57805"/>
        <dbReference type="EC" id="2.3.1.35"/>
    </reaction>
</comment>
<dbReference type="EMBL" id="DROK01000095">
    <property type="protein sequence ID" value="HHI96846.1"/>
    <property type="molecule type" value="Genomic_DNA"/>
</dbReference>
<evidence type="ECO:0000256" key="7">
    <source>
        <dbReference type="ARBA" id="ARBA00023315"/>
    </source>
</evidence>
<feature type="site" description="Involved in the stabilization of negative charge on the oxyanion by the formation of the oxyanion hole" evidence="9">
    <location>
        <position position="106"/>
    </location>
</feature>
<dbReference type="Pfam" id="PF01960">
    <property type="entry name" value="ArgJ"/>
    <property type="match status" value="1"/>
</dbReference>
<keyword evidence="9" id="KW-0511">Multifunctional enzyme</keyword>
<dbReference type="AlphaFoldDB" id="A0A7V5NZB5"/>
<dbReference type="GO" id="GO:0006592">
    <property type="term" value="P:ornithine biosynthetic process"/>
    <property type="evidence" value="ECO:0007669"/>
    <property type="project" value="TreeGrafter"/>
</dbReference>
<dbReference type="InterPro" id="IPR002813">
    <property type="entry name" value="Arg_biosynth_ArgJ"/>
</dbReference>
<name>A0A7V5NZB5_9BACT</name>
<evidence type="ECO:0000256" key="9">
    <source>
        <dbReference type="HAMAP-Rule" id="MF_01106"/>
    </source>
</evidence>
<comment type="similarity">
    <text evidence="1 9">Belongs to the ArgJ family.</text>
</comment>
<dbReference type="FunFam" id="3.10.20.340:FF:000001">
    <property type="entry name" value="Arginine biosynthesis bifunctional protein ArgJ, chloroplastic"/>
    <property type="match status" value="1"/>
</dbReference>
<dbReference type="SUPFAM" id="SSF56266">
    <property type="entry name" value="DmpA/ArgJ-like"/>
    <property type="match status" value="1"/>
</dbReference>
<evidence type="ECO:0000256" key="6">
    <source>
        <dbReference type="ARBA" id="ARBA00022813"/>
    </source>
</evidence>
<keyword evidence="6 9" id="KW-0068">Autocatalytic cleavage</keyword>
<keyword evidence="9" id="KW-0963">Cytoplasm</keyword>
<dbReference type="HAMAP" id="MF_01106">
    <property type="entry name" value="ArgJ"/>
    <property type="match status" value="1"/>
</dbReference>
<keyword evidence="7 9" id="KW-0012">Acyltransferase</keyword>
<evidence type="ECO:0000256" key="8">
    <source>
        <dbReference type="ARBA" id="ARBA00049439"/>
    </source>
</evidence>
<comment type="function">
    <text evidence="9">Catalyzes two activities which are involved in the cyclic version of arginine biosynthesis: the synthesis of N-acetylglutamate from glutamate and acetyl-CoA as the acetyl donor, and of ornithine by transacetylation between N(2)-acetylornithine and glutamate.</text>
</comment>
<comment type="subcellular location">
    <subcellularLocation>
        <location evidence="9">Cytoplasm</location>
    </subcellularLocation>
</comment>
<dbReference type="EC" id="2.3.1.1" evidence="9"/>
<dbReference type="FunFam" id="3.60.70.12:FF:000001">
    <property type="entry name" value="Arginine biosynthesis bifunctional protein ArgJ, chloroplastic"/>
    <property type="match status" value="1"/>
</dbReference>
<evidence type="ECO:0000256" key="2">
    <source>
        <dbReference type="ARBA" id="ARBA00011475"/>
    </source>
</evidence>
<comment type="pathway">
    <text evidence="9">Amino-acid biosynthesis; L-arginine biosynthesis; N(2)-acetyl-L-ornithine from L-glutamate: step 1/4.</text>
</comment>
<feature type="active site" description="Nucleophile" evidence="9">
    <location>
        <position position="181"/>
    </location>
</feature>
<dbReference type="GO" id="GO:0004358">
    <property type="term" value="F:L-glutamate N-acetyltransferase activity, acting on acetyl-L-ornithine as donor"/>
    <property type="evidence" value="ECO:0007669"/>
    <property type="project" value="UniProtKB-UniRule"/>
</dbReference>
<organism evidence="10">
    <name type="scientific">Thermodesulfatator atlanticus</name>
    <dbReference type="NCBI Taxonomy" id="501497"/>
    <lineage>
        <taxon>Bacteria</taxon>
        <taxon>Pseudomonadati</taxon>
        <taxon>Thermodesulfobacteriota</taxon>
        <taxon>Thermodesulfobacteria</taxon>
        <taxon>Thermodesulfobacteriales</taxon>
        <taxon>Thermodesulfatatoraceae</taxon>
        <taxon>Thermodesulfatator</taxon>
    </lineage>
</organism>
<dbReference type="EC" id="2.3.1.35" evidence="9"/>
<feature type="binding site" evidence="9">
    <location>
        <position position="387"/>
    </location>
    <ligand>
        <name>substrate</name>
    </ligand>
</feature>
<dbReference type="InterPro" id="IPR042195">
    <property type="entry name" value="ArgJ_beta_C"/>
</dbReference>
<dbReference type="NCBIfam" id="NF003802">
    <property type="entry name" value="PRK05388.1"/>
    <property type="match status" value="1"/>
</dbReference>
<feature type="binding site" evidence="9">
    <location>
        <position position="181"/>
    </location>
    <ligand>
        <name>substrate</name>
    </ligand>
</feature>
<proteinExistence type="inferred from homology"/>
<gene>
    <name evidence="9 10" type="primary">argJ</name>
    <name evidence="10" type="ORF">ENJ96_03245</name>
</gene>
<feature type="site" description="Cleavage; by autolysis" evidence="9">
    <location>
        <begin position="180"/>
        <end position="181"/>
    </location>
</feature>
<evidence type="ECO:0000256" key="5">
    <source>
        <dbReference type="ARBA" id="ARBA00022679"/>
    </source>
</evidence>
<comment type="catalytic activity">
    <reaction evidence="9">
        <text>L-glutamate + acetyl-CoA = N-acetyl-L-glutamate + CoA + H(+)</text>
        <dbReference type="Rhea" id="RHEA:24292"/>
        <dbReference type="ChEBI" id="CHEBI:15378"/>
        <dbReference type="ChEBI" id="CHEBI:29985"/>
        <dbReference type="ChEBI" id="CHEBI:44337"/>
        <dbReference type="ChEBI" id="CHEBI:57287"/>
        <dbReference type="ChEBI" id="CHEBI:57288"/>
        <dbReference type="EC" id="2.3.1.1"/>
    </reaction>
</comment>
<keyword evidence="4 9" id="KW-0028">Amino-acid biosynthesis</keyword>
<dbReference type="Proteomes" id="UP000886101">
    <property type="component" value="Unassembled WGS sequence"/>
</dbReference>
<dbReference type="GO" id="GO:0005737">
    <property type="term" value="C:cytoplasm"/>
    <property type="evidence" value="ECO:0007669"/>
    <property type="project" value="UniProtKB-SubCell"/>
</dbReference>
<evidence type="ECO:0000256" key="3">
    <source>
        <dbReference type="ARBA" id="ARBA00022571"/>
    </source>
</evidence>
<dbReference type="NCBIfam" id="TIGR00120">
    <property type="entry name" value="ArgJ"/>
    <property type="match status" value="1"/>
</dbReference>
<comment type="caution">
    <text evidence="10">The sequence shown here is derived from an EMBL/GenBank/DDBJ whole genome shotgun (WGS) entry which is preliminary data.</text>
</comment>
<dbReference type="UniPathway" id="UPA00068">
    <property type="reaction ID" value="UER00106"/>
</dbReference>
<comment type="pathway">
    <text evidence="9">Amino-acid biosynthesis; L-arginine biosynthesis; L-ornithine and N-acetyl-L-glutamate from L-glutamate and N(2)-acetyl-L-ornithine (cyclic): step 1/1.</text>
</comment>
<feature type="binding site" evidence="9">
    <location>
        <position position="170"/>
    </location>
    <ligand>
        <name>substrate</name>
    </ligand>
</feature>
<feature type="chain" id="PRO_5031654430" description="Arginine biosynthesis bifunctional protein ArgJ alpha chain" evidence="9">
    <location>
        <begin position="1"/>
        <end position="180"/>
    </location>
</feature>
<accession>A0A7V5NZB5</accession>
<keyword evidence="5 9" id="KW-0808">Transferase</keyword>
<dbReference type="Gene3D" id="3.60.70.12">
    <property type="entry name" value="L-amino peptidase D-ALA esterase/amidase"/>
    <property type="match status" value="1"/>
</dbReference>
<dbReference type="GO" id="GO:0006526">
    <property type="term" value="P:L-arginine biosynthetic process"/>
    <property type="evidence" value="ECO:0007669"/>
    <property type="project" value="UniProtKB-UniRule"/>
</dbReference>
<dbReference type="CDD" id="cd02152">
    <property type="entry name" value="OAT"/>
    <property type="match status" value="1"/>
</dbReference>
<dbReference type="PANTHER" id="PTHR23100">
    <property type="entry name" value="ARGININE BIOSYNTHESIS BIFUNCTIONAL PROTEIN ARGJ"/>
    <property type="match status" value="1"/>
</dbReference>
<reference evidence="10" key="1">
    <citation type="journal article" date="2020" name="mSystems">
        <title>Genome- and Community-Level Interaction Insights into Carbon Utilization and Element Cycling Functions of Hydrothermarchaeota in Hydrothermal Sediment.</title>
        <authorList>
            <person name="Zhou Z."/>
            <person name="Liu Y."/>
            <person name="Xu W."/>
            <person name="Pan J."/>
            <person name="Luo Z.H."/>
            <person name="Li M."/>
        </authorList>
    </citation>
    <scope>NUCLEOTIDE SEQUENCE [LARGE SCALE GENOMIC DNA]</scope>
    <source>
        <strain evidence="10">HyVt-533</strain>
    </source>
</reference>
<dbReference type="Gene3D" id="3.10.20.340">
    <property type="entry name" value="ArgJ beta chain, C-terminal domain"/>
    <property type="match status" value="1"/>
</dbReference>
<feature type="site" description="Involved in the stabilization of negative charge on the oxyanion by the formation of the oxyanion hole" evidence="9">
    <location>
        <position position="107"/>
    </location>
</feature>
<evidence type="ECO:0000256" key="1">
    <source>
        <dbReference type="ARBA" id="ARBA00006774"/>
    </source>
</evidence>
<protein>
    <recommendedName>
        <fullName evidence="9">Arginine biosynthesis bifunctional protein ArgJ</fullName>
    </recommendedName>
    <domain>
        <recommendedName>
            <fullName evidence="9">Glutamate N-acetyltransferase</fullName>
            <ecNumber evidence="9">2.3.1.35</ecNumber>
        </recommendedName>
        <alternativeName>
            <fullName evidence="9">Ornithine acetyltransferase</fullName>
            <shortName evidence="9">OATase</shortName>
        </alternativeName>
        <alternativeName>
            <fullName evidence="9">Ornithine transacetylase</fullName>
        </alternativeName>
    </domain>
    <domain>
        <recommendedName>
            <fullName evidence="9">Amino-acid acetyltransferase</fullName>
            <ecNumber evidence="9">2.3.1.1</ecNumber>
        </recommendedName>
        <alternativeName>
            <fullName evidence="9">N-acetylglutamate synthase</fullName>
            <shortName evidence="9">AGSase</shortName>
        </alternativeName>
    </domain>
    <component>
        <recommendedName>
            <fullName evidence="9">Arginine biosynthesis bifunctional protein ArgJ alpha chain</fullName>
        </recommendedName>
    </component>
    <component>
        <recommendedName>
            <fullName evidence="9">Arginine biosynthesis bifunctional protein ArgJ beta chain</fullName>
        </recommendedName>
    </component>
</protein>
<evidence type="ECO:0000256" key="4">
    <source>
        <dbReference type="ARBA" id="ARBA00022605"/>
    </source>
</evidence>
<sequence>MEIPKGFWFAATASGIKKEGLDLGLILSERPAEAAGVFTTNIVKAAPVLLAQKRLATACPIRAILVNSGCANACTGKEGLADAEEILARLASLLEIAPEEILPASTGVIGQRLPVTKIKEALKTLSKALDPQRAEEVARAMMTTDTFPKMETKRLCLAGGREISLLGLAKGAGMIAPRMATMLAFILTDAALPREFLQESLREAVENSFNRITVDGDTSTNDTVYLLANGASGQTLKPEDQALFKEALTEVCQRLAYLIVKDGEGATKVVRVRLVGARDDQEAFRLGKTVAESLLVKTAFFGEDPNWGRILAAMGRSGVDFTPERVDIFINGVQIVENGLGKGLTAERKAHEEMKNKEFSLTIHLKEGNGSAEILTCDLSYEYVKINAEYRT</sequence>
<dbReference type="GO" id="GO:0004042">
    <property type="term" value="F:L-glutamate N-acetyltransferase activity"/>
    <property type="evidence" value="ECO:0007669"/>
    <property type="project" value="UniProtKB-UniRule"/>
</dbReference>